<dbReference type="Proteomes" id="UP000001075">
    <property type="component" value="Unassembled WGS sequence"/>
</dbReference>
<accession>G3IJ80</accession>
<dbReference type="AlphaFoldDB" id="G3IJ80"/>
<name>G3IJ80_CRIGR</name>
<evidence type="ECO:0000313" key="3">
    <source>
        <dbReference type="Proteomes" id="UP000001075"/>
    </source>
</evidence>
<dbReference type="EMBL" id="JH003223">
    <property type="protein sequence ID" value="EGW12948.1"/>
    <property type="molecule type" value="Genomic_DNA"/>
</dbReference>
<evidence type="ECO:0000313" key="2">
    <source>
        <dbReference type="EMBL" id="EGW12948.1"/>
    </source>
</evidence>
<evidence type="ECO:0008006" key="4">
    <source>
        <dbReference type="Google" id="ProtNLM"/>
    </source>
</evidence>
<proteinExistence type="predicted"/>
<gene>
    <name evidence="2" type="ORF">I79_023912</name>
</gene>
<protein>
    <recommendedName>
        <fullName evidence="4">Secreted protein</fullName>
    </recommendedName>
</protein>
<feature type="signal peptide" evidence="1">
    <location>
        <begin position="1"/>
        <end position="17"/>
    </location>
</feature>
<evidence type="ECO:0000256" key="1">
    <source>
        <dbReference type="SAM" id="SignalP"/>
    </source>
</evidence>
<keyword evidence="1" id="KW-0732">Signal</keyword>
<reference evidence="3" key="1">
    <citation type="journal article" date="2011" name="Nat. Biotechnol.">
        <title>The genomic sequence of the Chinese hamster ovary (CHO)-K1 cell line.</title>
        <authorList>
            <person name="Xu X."/>
            <person name="Nagarajan H."/>
            <person name="Lewis N.E."/>
            <person name="Pan S."/>
            <person name="Cai Z."/>
            <person name="Liu X."/>
            <person name="Chen W."/>
            <person name="Xie M."/>
            <person name="Wang W."/>
            <person name="Hammond S."/>
            <person name="Andersen M.R."/>
            <person name="Neff N."/>
            <person name="Passarelli B."/>
            <person name="Koh W."/>
            <person name="Fan H.C."/>
            <person name="Wang J."/>
            <person name="Gui Y."/>
            <person name="Lee K.H."/>
            <person name="Betenbaugh M.J."/>
            <person name="Quake S.R."/>
            <person name="Famili I."/>
            <person name="Palsson B.O."/>
            <person name="Wang J."/>
        </authorList>
    </citation>
    <scope>NUCLEOTIDE SEQUENCE [LARGE SCALE GENOMIC DNA]</scope>
    <source>
        <strain evidence="3">CHO K1 cell line</strain>
    </source>
</reference>
<organism evidence="2 3">
    <name type="scientific">Cricetulus griseus</name>
    <name type="common">Chinese hamster</name>
    <name type="synonym">Cricetulus barabensis griseus</name>
    <dbReference type="NCBI Taxonomy" id="10029"/>
    <lineage>
        <taxon>Eukaryota</taxon>
        <taxon>Metazoa</taxon>
        <taxon>Chordata</taxon>
        <taxon>Craniata</taxon>
        <taxon>Vertebrata</taxon>
        <taxon>Euteleostomi</taxon>
        <taxon>Mammalia</taxon>
        <taxon>Eutheria</taxon>
        <taxon>Euarchontoglires</taxon>
        <taxon>Glires</taxon>
        <taxon>Rodentia</taxon>
        <taxon>Myomorpha</taxon>
        <taxon>Muroidea</taxon>
        <taxon>Cricetidae</taxon>
        <taxon>Cricetinae</taxon>
        <taxon>Cricetulus</taxon>
    </lineage>
</organism>
<dbReference type="InParanoid" id="G3IJ80"/>
<sequence>MTLTGVLRLEAWAATAGLCVVQGIKTLMYARQAVFSVCCISSCRNCNFSISNLCYLSDQLENFYQKNNLRV</sequence>
<feature type="chain" id="PRO_5003445292" description="Secreted protein" evidence="1">
    <location>
        <begin position="18"/>
        <end position="71"/>
    </location>
</feature>